<dbReference type="AlphaFoldDB" id="A0A4P7NT82"/>
<evidence type="ECO:0000313" key="2">
    <source>
        <dbReference type="Proteomes" id="UP000294847"/>
    </source>
</evidence>
<name>A0A4P7NT82_PYROR</name>
<protein>
    <submittedName>
        <fullName evidence="1">Uncharacterized protein</fullName>
    </submittedName>
</protein>
<gene>
    <name evidence="1" type="ORF">PoMZ_12660</name>
</gene>
<dbReference type="Proteomes" id="UP000294847">
    <property type="component" value="Chromosome 7"/>
</dbReference>
<sequence>MPKAHDTLGDHPELTGTLQRSNEARRVVIKRTSNDEVPLHTFDGSNQLPSAMATVPDLSTYGPELLISRRLLLNTASATSHQVVDSMSWDSFFTTWAAYSRARAMSDPDGHAFGSGNSPPPEYVQPEISAPGMRMRGTVSQHFVGSCVTLCTRALLLVSEALGDRALALPLLAAVMRANTAAVTAEYCRGPDAVGGGDAGAALQRPQHANHDFDFSLPTGLHWPEMRFENFFFLLPSRAATGARKGEAGLYPDEGLEVTFGMEESCFARHEKDAELLQFCENGCVQLNN</sequence>
<proteinExistence type="predicted"/>
<organism evidence="1 2">
    <name type="scientific">Pyricularia oryzae</name>
    <name type="common">Rice blast fungus</name>
    <name type="synonym">Magnaporthe oryzae</name>
    <dbReference type="NCBI Taxonomy" id="318829"/>
    <lineage>
        <taxon>Eukaryota</taxon>
        <taxon>Fungi</taxon>
        <taxon>Dikarya</taxon>
        <taxon>Ascomycota</taxon>
        <taxon>Pezizomycotina</taxon>
        <taxon>Sordariomycetes</taxon>
        <taxon>Sordariomycetidae</taxon>
        <taxon>Magnaporthales</taxon>
        <taxon>Pyriculariaceae</taxon>
        <taxon>Pyricularia</taxon>
    </lineage>
</organism>
<reference evidence="1 2" key="1">
    <citation type="journal article" date="2019" name="Mol. Biol. Evol.">
        <title>Blast fungal genomes show frequent chromosomal changes, gene gains and losses, and effector gene turnover.</title>
        <authorList>
            <person name="Gomez Luciano L.B."/>
            <person name="Jason Tsai I."/>
            <person name="Chuma I."/>
            <person name="Tosa Y."/>
            <person name="Chen Y.H."/>
            <person name="Li J.Y."/>
            <person name="Li M.Y."/>
            <person name="Jade Lu M.Y."/>
            <person name="Nakayashiki H."/>
            <person name="Li W.H."/>
        </authorList>
    </citation>
    <scope>NUCLEOTIDE SEQUENCE [LARGE SCALE GENOMIC DNA]</scope>
    <source>
        <strain evidence="1">MZ5-1-6</strain>
    </source>
</reference>
<dbReference type="EMBL" id="CP034210">
    <property type="protein sequence ID" value="QBZ65697.1"/>
    <property type="molecule type" value="Genomic_DNA"/>
</dbReference>
<evidence type="ECO:0000313" key="1">
    <source>
        <dbReference type="EMBL" id="QBZ65697.1"/>
    </source>
</evidence>
<accession>A0A4P7NT82</accession>